<dbReference type="AlphaFoldDB" id="A0A8S9YW41"/>
<comment type="caution">
    <text evidence="1">The sequence shown here is derived from an EMBL/GenBank/DDBJ whole genome shotgun (WGS) entry which is preliminary data.</text>
</comment>
<name>A0A8S9YW41_9TREM</name>
<organism evidence="1 2">
    <name type="scientific">Paragonimus skrjabini miyazakii</name>
    <dbReference type="NCBI Taxonomy" id="59628"/>
    <lineage>
        <taxon>Eukaryota</taxon>
        <taxon>Metazoa</taxon>
        <taxon>Spiralia</taxon>
        <taxon>Lophotrochozoa</taxon>
        <taxon>Platyhelminthes</taxon>
        <taxon>Trematoda</taxon>
        <taxon>Digenea</taxon>
        <taxon>Plagiorchiida</taxon>
        <taxon>Troglotremata</taxon>
        <taxon>Troglotrematidae</taxon>
        <taxon>Paragonimus</taxon>
    </lineage>
</organism>
<evidence type="ECO:0000313" key="2">
    <source>
        <dbReference type="Proteomes" id="UP000822476"/>
    </source>
</evidence>
<evidence type="ECO:0000313" key="1">
    <source>
        <dbReference type="EMBL" id="KAF7258794.1"/>
    </source>
</evidence>
<dbReference type="OrthoDB" id="27962at2759"/>
<reference evidence="1" key="1">
    <citation type="submission" date="2019-07" db="EMBL/GenBank/DDBJ databases">
        <title>Annotation for the trematode Paragonimus miyazaki's.</title>
        <authorList>
            <person name="Choi Y.-J."/>
        </authorList>
    </citation>
    <scope>NUCLEOTIDE SEQUENCE</scope>
    <source>
        <strain evidence="1">Japan</strain>
    </source>
</reference>
<keyword evidence="2" id="KW-1185">Reference proteome</keyword>
<dbReference type="Proteomes" id="UP000822476">
    <property type="component" value="Unassembled WGS sequence"/>
</dbReference>
<gene>
    <name evidence="1" type="ORF">EG68_03851</name>
</gene>
<dbReference type="EMBL" id="JTDE01001531">
    <property type="protein sequence ID" value="KAF7258794.1"/>
    <property type="molecule type" value="Genomic_DNA"/>
</dbReference>
<sequence>MHICKYRDSGIAYRLVDFAGIPVVVGLYPYESRWLPLQLFMHDEAITQILDVPNVVRRLNMLRVMIKTAKESEGLLRKLQLSLKDVMQCVELDTIQKRSLTSQITFVFYNLEISLEISVRSCISGQADRAGLCDEYQGQPRPVSRRSSFSRPWMAQPHSNWKFMLGGSRVD</sequence>
<proteinExistence type="predicted"/>
<accession>A0A8S9YW41</accession>
<protein>
    <submittedName>
        <fullName evidence="1">Uncharacterized protein</fullName>
    </submittedName>
</protein>